<dbReference type="NCBIfam" id="NF009732">
    <property type="entry name" value="PRK13255.1"/>
    <property type="match status" value="1"/>
</dbReference>
<comment type="caution">
    <text evidence="10">The sequence shown here is derived from an EMBL/GenBank/DDBJ whole genome shotgun (WGS) entry which is preliminary data.</text>
</comment>
<organism evidence="10 11">
    <name type="scientific">Imhoffiella purpurea</name>
    <dbReference type="NCBI Taxonomy" id="1249627"/>
    <lineage>
        <taxon>Bacteria</taxon>
        <taxon>Pseudomonadati</taxon>
        <taxon>Pseudomonadota</taxon>
        <taxon>Gammaproteobacteria</taxon>
        <taxon>Chromatiales</taxon>
        <taxon>Chromatiaceae</taxon>
        <taxon>Imhoffiella</taxon>
    </lineage>
</organism>
<dbReference type="InterPro" id="IPR029063">
    <property type="entry name" value="SAM-dependent_MTases_sf"/>
</dbReference>
<evidence type="ECO:0000256" key="1">
    <source>
        <dbReference type="ARBA" id="ARBA00000903"/>
    </source>
</evidence>
<dbReference type="PANTHER" id="PTHR10259">
    <property type="entry name" value="THIOPURINE S-METHYLTRANSFERASE"/>
    <property type="match status" value="1"/>
</dbReference>
<dbReference type="GO" id="GO:0005737">
    <property type="term" value="C:cytoplasm"/>
    <property type="evidence" value="ECO:0007669"/>
    <property type="project" value="UniProtKB-SubCell"/>
</dbReference>
<dbReference type="InterPro" id="IPR008854">
    <property type="entry name" value="TPMT"/>
</dbReference>
<keyword evidence="8 9" id="KW-0949">S-adenosyl-L-methionine</keyword>
<dbReference type="EC" id="2.1.1.67" evidence="4 9"/>
<dbReference type="AlphaFoldDB" id="W9V4M9"/>
<dbReference type="Pfam" id="PF05724">
    <property type="entry name" value="TPMT"/>
    <property type="match status" value="1"/>
</dbReference>
<dbReference type="PANTHER" id="PTHR10259:SF11">
    <property type="entry name" value="THIOPURINE S-METHYLTRANSFERASE"/>
    <property type="match status" value="1"/>
</dbReference>
<dbReference type="NCBIfam" id="TIGR03840">
    <property type="entry name" value="TMPT_Se_Te"/>
    <property type="match status" value="1"/>
</dbReference>
<keyword evidence="5 9" id="KW-0963">Cytoplasm</keyword>
<feature type="binding site" evidence="9">
    <location>
        <position position="64"/>
    </location>
    <ligand>
        <name>S-adenosyl-L-methionine</name>
        <dbReference type="ChEBI" id="CHEBI:59789"/>
    </ligand>
</feature>
<dbReference type="Proteomes" id="UP000019460">
    <property type="component" value="Unassembled WGS sequence"/>
</dbReference>
<evidence type="ECO:0000256" key="7">
    <source>
        <dbReference type="ARBA" id="ARBA00022679"/>
    </source>
</evidence>
<dbReference type="PIRSF" id="PIRSF023956">
    <property type="entry name" value="Thiopurine_S-methyltransferase"/>
    <property type="match status" value="1"/>
</dbReference>
<reference evidence="10 11" key="1">
    <citation type="submission" date="2012-11" db="EMBL/GenBank/DDBJ databases">
        <title>Genome assembly of Thiorhodococcus sp. AK35.</title>
        <authorList>
            <person name="Nupur N."/>
            <person name="Khatri I."/>
            <person name="Subramanian S."/>
            <person name="Pinnaka A."/>
        </authorList>
    </citation>
    <scope>NUCLEOTIDE SEQUENCE [LARGE SCALE GENOMIC DNA]</scope>
    <source>
        <strain evidence="10 11">AK35</strain>
    </source>
</reference>
<dbReference type="HAMAP" id="MF_00812">
    <property type="entry name" value="Thiopur_methtran"/>
    <property type="match status" value="1"/>
</dbReference>
<feature type="binding site" evidence="9">
    <location>
        <position position="29"/>
    </location>
    <ligand>
        <name>S-adenosyl-L-methionine</name>
        <dbReference type="ChEBI" id="CHEBI:59789"/>
    </ligand>
</feature>
<evidence type="ECO:0000256" key="5">
    <source>
        <dbReference type="ARBA" id="ARBA00022490"/>
    </source>
</evidence>
<accession>W9V4M9</accession>
<dbReference type="GO" id="GO:0008119">
    <property type="term" value="F:thiopurine S-methyltransferase activity"/>
    <property type="evidence" value="ECO:0007669"/>
    <property type="project" value="UniProtKB-UniRule"/>
</dbReference>
<feature type="binding site" evidence="9">
    <location>
        <position position="85"/>
    </location>
    <ligand>
        <name>S-adenosyl-L-methionine</name>
        <dbReference type="ChEBI" id="CHEBI:59789"/>
    </ligand>
</feature>
<dbReference type="FunFam" id="3.40.50.150:FF:000101">
    <property type="entry name" value="Thiopurine S-methyltransferase"/>
    <property type="match status" value="1"/>
</dbReference>
<evidence type="ECO:0000256" key="2">
    <source>
        <dbReference type="ARBA" id="ARBA00004496"/>
    </source>
</evidence>
<evidence type="ECO:0000256" key="3">
    <source>
        <dbReference type="ARBA" id="ARBA00008145"/>
    </source>
</evidence>
<sequence>MIGPTDHYPKNERQRSLVTMDVEFWLERWHRREIGWHRNEINAHLQEFWPSLALDRNACVFVPLCGKTLDLIWLVGQGHRVIGVELAEVAVREIFAEQGLTPTVTEMGPFRRYQLDELVILCGDFFDLKPEHLNQVDAVFDRASLIALPPEMRRRYADKMASLMPSPVPTLLVSLEYDQKTRPGPPFAVHRDEVETLFGDRYRIEPLARLDVLAESPNNLKRGLTSLHEQAYRLSPRV</sequence>
<keyword evidence="7 9" id="KW-0808">Transferase</keyword>
<dbReference type="PROSITE" id="PS51585">
    <property type="entry name" value="SAM_MT_TPMT"/>
    <property type="match status" value="1"/>
</dbReference>
<dbReference type="InterPro" id="IPR025835">
    <property type="entry name" value="Thiopurine_S-MeTrfase"/>
</dbReference>
<dbReference type="PATRIC" id="fig|1249627.3.peg.2789"/>
<proteinExistence type="inferred from homology"/>
<keyword evidence="11" id="KW-1185">Reference proteome</keyword>
<evidence type="ECO:0000256" key="8">
    <source>
        <dbReference type="ARBA" id="ARBA00022691"/>
    </source>
</evidence>
<dbReference type="EMBL" id="AONC01000040">
    <property type="protein sequence ID" value="EXJ14483.1"/>
    <property type="molecule type" value="Genomic_DNA"/>
</dbReference>
<evidence type="ECO:0000313" key="10">
    <source>
        <dbReference type="EMBL" id="EXJ14483.1"/>
    </source>
</evidence>
<comment type="similarity">
    <text evidence="3 9">Belongs to the class I-like SAM-binding methyltransferase superfamily. TPMT family.</text>
</comment>
<comment type="catalytic activity">
    <reaction evidence="1 9">
        <text>S-adenosyl-L-methionine + a thiopurine = S-adenosyl-L-homocysteine + a thiopurine S-methylether.</text>
        <dbReference type="EC" id="2.1.1.67"/>
    </reaction>
</comment>
<dbReference type="STRING" id="1249627.D779_2624"/>
<dbReference type="SUPFAM" id="SSF53335">
    <property type="entry name" value="S-adenosyl-L-methionine-dependent methyltransferases"/>
    <property type="match status" value="1"/>
</dbReference>
<gene>
    <name evidence="9" type="primary">tpm</name>
    <name evidence="10" type="ORF">D779_2624</name>
</gene>
<dbReference type="eggNOG" id="COG0500">
    <property type="taxonomic scope" value="Bacteria"/>
</dbReference>
<dbReference type="GO" id="GO:0010038">
    <property type="term" value="P:response to metal ion"/>
    <property type="evidence" value="ECO:0007669"/>
    <property type="project" value="InterPro"/>
</dbReference>
<evidence type="ECO:0000313" key="11">
    <source>
        <dbReference type="Proteomes" id="UP000019460"/>
    </source>
</evidence>
<evidence type="ECO:0000256" key="9">
    <source>
        <dbReference type="HAMAP-Rule" id="MF_00812"/>
    </source>
</evidence>
<feature type="binding site" evidence="9">
    <location>
        <position position="142"/>
    </location>
    <ligand>
        <name>S-adenosyl-L-methionine</name>
        <dbReference type="ChEBI" id="CHEBI:59789"/>
    </ligand>
</feature>
<dbReference type="Gene3D" id="3.40.50.150">
    <property type="entry name" value="Vaccinia Virus protein VP39"/>
    <property type="match status" value="1"/>
</dbReference>
<dbReference type="CDD" id="cd02440">
    <property type="entry name" value="AdoMet_MTases"/>
    <property type="match status" value="1"/>
</dbReference>
<name>W9V4M9_9GAMM</name>
<comment type="subcellular location">
    <subcellularLocation>
        <location evidence="2 9">Cytoplasm</location>
    </subcellularLocation>
</comment>
<dbReference type="GO" id="GO:0032259">
    <property type="term" value="P:methylation"/>
    <property type="evidence" value="ECO:0007669"/>
    <property type="project" value="UniProtKB-KW"/>
</dbReference>
<dbReference type="InterPro" id="IPR022474">
    <property type="entry name" value="Thiopur_S-MeTfrase_Se/Te_detox"/>
</dbReference>
<evidence type="ECO:0000256" key="6">
    <source>
        <dbReference type="ARBA" id="ARBA00022603"/>
    </source>
</evidence>
<protein>
    <recommendedName>
        <fullName evidence="4 9">Thiopurine S-methyltransferase</fullName>
        <ecNumber evidence="4 9">2.1.1.67</ecNumber>
    </recommendedName>
    <alternativeName>
        <fullName evidence="9">Thiopurine methyltransferase</fullName>
    </alternativeName>
</protein>
<keyword evidence="6 9" id="KW-0489">Methyltransferase</keyword>
<evidence type="ECO:0000256" key="4">
    <source>
        <dbReference type="ARBA" id="ARBA00011905"/>
    </source>
</evidence>